<dbReference type="EMBL" id="CP036298">
    <property type="protein sequence ID" value="QDV25522.1"/>
    <property type="molecule type" value="Genomic_DNA"/>
</dbReference>
<dbReference type="Proteomes" id="UP000318017">
    <property type="component" value="Chromosome"/>
</dbReference>
<organism evidence="1 2">
    <name type="scientific">Aureliella helgolandensis</name>
    <dbReference type="NCBI Taxonomy" id="2527968"/>
    <lineage>
        <taxon>Bacteria</taxon>
        <taxon>Pseudomonadati</taxon>
        <taxon>Planctomycetota</taxon>
        <taxon>Planctomycetia</taxon>
        <taxon>Pirellulales</taxon>
        <taxon>Pirellulaceae</taxon>
        <taxon>Aureliella</taxon>
    </lineage>
</organism>
<dbReference type="KEGG" id="ahel:Q31a_38480"/>
<gene>
    <name evidence="1" type="ORF">Q31a_38480</name>
</gene>
<proteinExistence type="predicted"/>
<reference evidence="1 2" key="1">
    <citation type="submission" date="2019-02" db="EMBL/GenBank/DDBJ databases">
        <title>Deep-cultivation of Planctomycetes and their phenomic and genomic characterization uncovers novel biology.</title>
        <authorList>
            <person name="Wiegand S."/>
            <person name="Jogler M."/>
            <person name="Boedeker C."/>
            <person name="Pinto D."/>
            <person name="Vollmers J."/>
            <person name="Rivas-Marin E."/>
            <person name="Kohn T."/>
            <person name="Peeters S.H."/>
            <person name="Heuer A."/>
            <person name="Rast P."/>
            <person name="Oberbeckmann S."/>
            <person name="Bunk B."/>
            <person name="Jeske O."/>
            <person name="Meyerdierks A."/>
            <person name="Storesund J.E."/>
            <person name="Kallscheuer N."/>
            <person name="Luecker S."/>
            <person name="Lage O.M."/>
            <person name="Pohl T."/>
            <person name="Merkel B.J."/>
            <person name="Hornburger P."/>
            <person name="Mueller R.-W."/>
            <person name="Bruemmer F."/>
            <person name="Labrenz M."/>
            <person name="Spormann A.M."/>
            <person name="Op den Camp H."/>
            <person name="Overmann J."/>
            <person name="Amann R."/>
            <person name="Jetten M.S.M."/>
            <person name="Mascher T."/>
            <person name="Medema M.H."/>
            <person name="Devos D.P."/>
            <person name="Kaster A.-K."/>
            <person name="Ovreas L."/>
            <person name="Rohde M."/>
            <person name="Galperin M.Y."/>
            <person name="Jogler C."/>
        </authorList>
    </citation>
    <scope>NUCLEOTIDE SEQUENCE [LARGE SCALE GENOMIC DNA]</scope>
    <source>
        <strain evidence="1 2">Q31a</strain>
    </source>
</reference>
<evidence type="ECO:0000313" key="1">
    <source>
        <dbReference type="EMBL" id="QDV25522.1"/>
    </source>
</evidence>
<protein>
    <submittedName>
        <fullName evidence="1">Uncharacterized protein</fullName>
    </submittedName>
</protein>
<name>A0A518GAB0_9BACT</name>
<accession>A0A518GAB0</accession>
<sequence>MEVGPKCLRVSYSRGLLGLGEAAQGKKMEIFYAQMLLRLRSKIRA</sequence>
<evidence type="ECO:0000313" key="2">
    <source>
        <dbReference type="Proteomes" id="UP000318017"/>
    </source>
</evidence>
<keyword evidence="2" id="KW-1185">Reference proteome</keyword>
<dbReference type="AlphaFoldDB" id="A0A518GAB0"/>